<protein>
    <submittedName>
        <fullName evidence="1">Uncharacterized protein</fullName>
    </submittedName>
</protein>
<dbReference type="Proteomes" id="UP001237642">
    <property type="component" value="Unassembled WGS sequence"/>
</dbReference>
<comment type="caution">
    <text evidence="1">The sequence shown here is derived from an EMBL/GenBank/DDBJ whole genome shotgun (WGS) entry which is preliminary data.</text>
</comment>
<keyword evidence="2" id="KW-1185">Reference proteome</keyword>
<gene>
    <name evidence="1" type="ORF">POM88_048075</name>
</gene>
<dbReference type="AlphaFoldDB" id="A0AAD8GUM6"/>
<evidence type="ECO:0000313" key="1">
    <source>
        <dbReference type="EMBL" id="KAK1354819.1"/>
    </source>
</evidence>
<reference evidence="1" key="2">
    <citation type="submission" date="2023-05" db="EMBL/GenBank/DDBJ databases">
        <authorList>
            <person name="Schelkunov M.I."/>
        </authorList>
    </citation>
    <scope>NUCLEOTIDE SEQUENCE</scope>
    <source>
        <strain evidence="1">Hsosn_3</strain>
        <tissue evidence="1">Leaf</tissue>
    </source>
</reference>
<dbReference type="EMBL" id="JAUIZM010000011">
    <property type="protein sequence ID" value="KAK1354819.1"/>
    <property type="molecule type" value="Genomic_DNA"/>
</dbReference>
<sequence>MDSYLLKPVEEVQNKFKDTLIAKKIQTHDHKPTRKKLQRISSLPDYNLGMCKMLYHISNEYLILSGDSSPTSVKIALKYIEVIKKVDQRFHDLVPLNLRMKSFEDVSLVGIDLVHAKCYLAAFSELETSLRRAYDEGKAAKRTQKK</sequence>
<proteinExistence type="predicted"/>
<organism evidence="1 2">
    <name type="scientific">Heracleum sosnowskyi</name>
    <dbReference type="NCBI Taxonomy" id="360622"/>
    <lineage>
        <taxon>Eukaryota</taxon>
        <taxon>Viridiplantae</taxon>
        <taxon>Streptophyta</taxon>
        <taxon>Embryophyta</taxon>
        <taxon>Tracheophyta</taxon>
        <taxon>Spermatophyta</taxon>
        <taxon>Magnoliopsida</taxon>
        <taxon>eudicotyledons</taxon>
        <taxon>Gunneridae</taxon>
        <taxon>Pentapetalae</taxon>
        <taxon>asterids</taxon>
        <taxon>campanulids</taxon>
        <taxon>Apiales</taxon>
        <taxon>Apiaceae</taxon>
        <taxon>Apioideae</taxon>
        <taxon>apioid superclade</taxon>
        <taxon>Tordylieae</taxon>
        <taxon>Tordyliinae</taxon>
        <taxon>Heracleum</taxon>
    </lineage>
</organism>
<evidence type="ECO:0000313" key="2">
    <source>
        <dbReference type="Proteomes" id="UP001237642"/>
    </source>
</evidence>
<name>A0AAD8GUM6_9APIA</name>
<accession>A0AAD8GUM6</accession>
<reference evidence="1" key="1">
    <citation type="submission" date="2023-02" db="EMBL/GenBank/DDBJ databases">
        <title>Genome of toxic invasive species Heracleum sosnowskyi carries increased number of genes despite the absence of recent whole-genome duplications.</title>
        <authorList>
            <person name="Schelkunov M."/>
            <person name="Shtratnikova V."/>
            <person name="Makarenko M."/>
            <person name="Klepikova A."/>
            <person name="Omelchenko D."/>
            <person name="Novikova G."/>
            <person name="Obukhova E."/>
            <person name="Bogdanov V."/>
            <person name="Penin A."/>
            <person name="Logacheva M."/>
        </authorList>
    </citation>
    <scope>NUCLEOTIDE SEQUENCE</scope>
    <source>
        <strain evidence="1">Hsosn_3</strain>
        <tissue evidence="1">Leaf</tissue>
    </source>
</reference>